<reference evidence="2 3" key="1">
    <citation type="submission" date="2019-10" db="EMBL/GenBank/DDBJ databases">
        <title>Nocardia macrotermitis sp. nov. and Nocardia aurantia sp. nov., isolated from the gut of fungus growing-termite Macrotermes natalensis.</title>
        <authorList>
            <person name="Benndorf R."/>
            <person name="Schwitalla J."/>
            <person name="Martin K."/>
            <person name="De Beer W."/>
            <person name="Kaster A.-K."/>
            <person name="Vollmers J."/>
            <person name="Poulsen M."/>
            <person name="Beemelmanns C."/>
        </authorList>
    </citation>
    <scope>NUCLEOTIDE SEQUENCE [LARGE SCALE GENOMIC DNA]</scope>
    <source>
        <strain evidence="2 3">RB20</strain>
    </source>
</reference>
<dbReference type="RefSeq" id="WP_153409692.1">
    <property type="nucleotide sequence ID" value="NZ_WEGK01000003.1"/>
</dbReference>
<sequence>MTYSLDGEHLDLLGEPGQHVLADIRRDPSRWPGCLCNPSEDGGVPMYVARIGDRYYLKCMPGSGPDHAPDCGSWSPPAELSGLAPLLGTAIRDNPDTDPPTPCYVTDNHQKQISDTSGRQWIWNTSTDACMPALPPPSSGIPSPTTIRSTASSGYRDTSRNTADQ</sequence>
<evidence type="ECO:0000313" key="3">
    <source>
        <dbReference type="Proteomes" id="UP000438448"/>
    </source>
</evidence>
<proteinExistence type="predicted"/>
<organism evidence="2 3">
    <name type="scientific">Nocardia macrotermitis</name>
    <dbReference type="NCBI Taxonomy" id="2585198"/>
    <lineage>
        <taxon>Bacteria</taxon>
        <taxon>Bacillati</taxon>
        <taxon>Actinomycetota</taxon>
        <taxon>Actinomycetes</taxon>
        <taxon>Mycobacteriales</taxon>
        <taxon>Nocardiaceae</taxon>
        <taxon>Nocardia</taxon>
    </lineage>
</organism>
<keyword evidence="3" id="KW-1185">Reference proteome</keyword>
<dbReference type="InterPro" id="IPR009553">
    <property type="entry name" value="DUF1173"/>
</dbReference>
<protein>
    <submittedName>
        <fullName evidence="2">Uncharacterized protein</fullName>
    </submittedName>
</protein>
<dbReference type="EMBL" id="WEGK01000003">
    <property type="protein sequence ID" value="MQY18961.1"/>
    <property type="molecule type" value="Genomic_DNA"/>
</dbReference>
<feature type="compositionally biased region" description="Polar residues" evidence="1">
    <location>
        <begin position="151"/>
        <end position="165"/>
    </location>
</feature>
<comment type="caution">
    <text evidence="2">The sequence shown here is derived from an EMBL/GenBank/DDBJ whole genome shotgun (WGS) entry which is preliminary data.</text>
</comment>
<feature type="region of interest" description="Disordered" evidence="1">
    <location>
        <begin position="127"/>
        <end position="165"/>
    </location>
</feature>
<feature type="compositionally biased region" description="Low complexity" evidence="1">
    <location>
        <begin position="140"/>
        <end position="150"/>
    </location>
</feature>
<dbReference type="OrthoDB" id="8952417at2"/>
<evidence type="ECO:0000256" key="1">
    <source>
        <dbReference type="SAM" id="MobiDB-lite"/>
    </source>
</evidence>
<dbReference type="Proteomes" id="UP000438448">
    <property type="component" value="Unassembled WGS sequence"/>
</dbReference>
<gene>
    <name evidence="2" type="ORF">NRB20_20450</name>
</gene>
<accession>A0A7K0CZW8</accession>
<evidence type="ECO:0000313" key="2">
    <source>
        <dbReference type="EMBL" id="MQY18961.1"/>
    </source>
</evidence>
<dbReference type="AlphaFoldDB" id="A0A7K0CZW8"/>
<dbReference type="Pfam" id="PF06666">
    <property type="entry name" value="DUF1173"/>
    <property type="match status" value="1"/>
</dbReference>
<feature type="region of interest" description="Disordered" evidence="1">
    <location>
        <begin position="88"/>
        <end position="111"/>
    </location>
</feature>
<name>A0A7K0CZW8_9NOCA</name>